<feature type="compositionally biased region" description="Polar residues" evidence="1">
    <location>
        <begin position="480"/>
        <end position="489"/>
    </location>
</feature>
<accession>A0A4P6XPV3</accession>
<dbReference type="EMBL" id="CP034457">
    <property type="protein sequence ID" value="QBM87871.1"/>
    <property type="molecule type" value="Genomic_DNA"/>
</dbReference>
<feature type="compositionally biased region" description="Basic and acidic residues" evidence="1">
    <location>
        <begin position="563"/>
        <end position="577"/>
    </location>
</feature>
<proteinExistence type="predicted"/>
<protein>
    <submittedName>
        <fullName evidence="2">Uncharacterized protein</fullName>
    </submittedName>
</protein>
<feature type="region of interest" description="Disordered" evidence="1">
    <location>
        <begin position="512"/>
        <end position="584"/>
    </location>
</feature>
<dbReference type="Proteomes" id="UP000292447">
    <property type="component" value="Chromosome II"/>
</dbReference>
<name>A0A4P6XPV3_9ASCO</name>
<evidence type="ECO:0000313" key="2">
    <source>
        <dbReference type="EMBL" id="QBM87871.1"/>
    </source>
</evidence>
<dbReference type="STRING" id="2163413.A0A4P6XPV3"/>
<sequence length="584" mass="63685">MDDEPPEVQQYKTCAKCRIIERTKKKLRKPLAEETMRYGMRQFQEQQAQGQNLMHDDIFASEQLLAEFPDLLVPKQPPYLPPYALYKQPLAPQYTSANAMGNQAPQQDPLGYNYLYGPGSAYAPPTLASRPPLAPSGALPVFNSPSLAAPQNSVAAQAGALQNAVGAGQYTAPLAATAAAIAAAAIKRTDPLLGTLQTLNRLQSHYRQYQQKQQGGDRARLAPATHCELCSTGLDPQDSMLAMYRLCRACYSDPYARPNVYLDFNEFLLAVVRDKDMPSVTYILELALYLVELLSNNRTVASEEKFRKVMLDAFSLIYAEPLLGLLAPMQFARSVYNVQEVNGTAPIVSKVSQEYHYTLTPPLRTSYVAQTELASTQIDMTFIAETNLIIMKKTTIKAAPQYAPDVLRTIDEQMRAKGLTFADDPFTVYGLLDVAIEKDQFVRDFASLQKQITAARADETTKTEAVNHSVVQALAGPSEQARTSENAETIGSADPIAPVGALESATALQNGETVQGVEGSLELQQSEQPTDQPANGNSEIVTQNPAQSTDSSETYQAPGAEGESVKDEPAEDQKLGELDPAFAA</sequence>
<dbReference type="AlphaFoldDB" id="A0A4P6XPV3"/>
<evidence type="ECO:0000313" key="3">
    <source>
        <dbReference type="Proteomes" id="UP000292447"/>
    </source>
</evidence>
<reference evidence="3" key="1">
    <citation type="submission" date="2019-03" db="EMBL/GenBank/DDBJ databases">
        <title>Snf2 controls pulcherriminic acid biosynthesis and connects pigmentation and antifungal activity of the yeast Metschnikowia pulcherrima.</title>
        <authorList>
            <person name="Gore-Lloyd D."/>
            <person name="Sumann I."/>
            <person name="Brachmann A.O."/>
            <person name="Schneeberger K."/>
            <person name="Ortiz-Merino R.A."/>
            <person name="Moreno-Beltran M."/>
            <person name="Schlaefli M."/>
            <person name="Kirner P."/>
            <person name="Santos Kron A."/>
            <person name="Wolfe K.H."/>
            <person name="Piel J."/>
            <person name="Ahrens C.H."/>
            <person name="Henk D."/>
            <person name="Freimoser F.M."/>
        </authorList>
    </citation>
    <scope>NUCLEOTIDE SEQUENCE [LARGE SCALE GENOMIC DNA]</scope>
    <source>
        <strain evidence="3">APC 1.2</strain>
    </source>
</reference>
<keyword evidence="3" id="KW-1185">Reference proteome</keyword>
<gene>
    <name evidence="2" type="ORF">METSCH_B10840</name>
</gene>
<evidence type="ECO:0000256" key="1">
    <source>
        <dbReference type="SAM" id="MobiDB-lite"/>
    </source>
</evidence>
<organism evidence="2 3">
    <name type="scientific">Metschnikowia aff. pulcherrima</name>
    <dbReference type="NCBI Taxonomy" id="2163413"/>
    <lineage>
        <taxon>Eukaryota</taxon>
        <taxon>Fungi</taxon>
        <taxon>Dikarya</taxon>
        <taxon>Ascomycota</taxon>
        <taxon>Saccharomycotina</taxon>
        <taxon>Pichiomycetes</taxon>
        <taxon>Metschnikowiaceae</taxon>
        <taxon>Metschnikowia</taxon>
    </lineage>
</organism>
<feature type="compositionally biased region" description="Polar residues" evidence="1">
    <location>
        <begin position="522"/>
        <end position="555"/>
    </location>
</feature>
<feature type="region of interest" description="Disordered" evidence="1">
    <location>
        <begin position="473"/>
        <end position="492"/>
    </location>
</feature>